<dbReference type="Proteomes" id="UP000746535">
    <property type="component" value="Unassembled WGS sequence"/>
</dbReference>
<dbReference type="EMBL" id="JAAVJI010000002">
    <property type="protein sequence ID" value="NJP00268.1"/>
    <property type="molecule type" value="Genomic_DNA"/>
</dbReference>
<accession>A0ABX0YAD0</accession>
<dbReference type="Pfam" id="PF14375">
    <property type="entry name" value="Cys_rich_CWC"/>
    <property type="match status" value="1"/>
</dbReference>
<comment type="caution">
    <text evidence="1">The sequence shown here is derived from an EMBL/GenBank/DDBJ whole genome shotgun (WGS) entry which is preliminary data.</text>
</comment>
<proteinExistence type="predicted"/>
<reference evidence="1 2" key="1">
    <citation type="submission" date="2020-03" db="EMBL/GenBank/DDBJ databases">
        <authorList>
            <person name="Wang L."/>
            <person name="He N."/>
            <person name="Li Y."/>
            <person name="Fang Y."/>
            <person name="Zhang F."/>
        </authorList>
    </citation>
    <scope>NUCLEOTIDE SEQUENCE [LARGE SCALE GENOMIC DNA]</scope>
    <source>
        <strain evidence="2">hsmgli-8</strain>
    </source>
</reference>
<sequence>MPDPSTCPACGCSNQCAMATADTAPCWCFNVTVDAQALAALPDAARGTACLCPRCAAGLAPLSAKPADAP</sequence>
<protein>
    <submittedName>
        <fullName evidence="1">Cysteine-rich CWC family protein</fullName>
    </submittedName>
</protein>
<dbReference type="InterPro" id="IPR032720">
    <property type="entry name" value="Cys_rich_CWC"/>
</dbReference>
<dbReference type="RefSeq" id="WP_168082234.1">
    <property type="nucleotide sequence ID" value="NZ_JAAVJI010000002.1"/>
</dbReference>
<keyword evidence="2" id="KW-1185">Reference proteome</keyword>
<evidence type="ECO:0000313" key="2">
    <source>
        <dbReference type="Proteomes" id="UP000746535"/>
    </source>
</evidence>
<evidence type="ECO:0000313" key="1">
    <source>
        <dbReference type="EMBL" id="NJP00268.1"/>
    </source>
</evidence>
<organism evidence="1 2">
    <name type="scientific">Pseudomonas quercus</name>
    <dbReference type="NCBI Taxonomy" id="2722792"/>
    <lineage>
        <taxon>Bacteria</taxon>
        <taxon>Pseudomonadati</taxon>
        <taxon>Pseudomonadota</taxon>
        <taxon>Gammaproteobacteria</taxon>
        <taxon>Pseudomonadales</taxon>
        <taxon>Pseudomonadaceae</taxon>
        <taxon>Pseudomonas</taxon>
    </lineage>
</organism>
<gene>
    <name evidence="1" type="ORF">HBH25_05270</name>
</gene>
<name>A0ABX0YAD0_9PSED</name>